<feature type="compositionally biased region" description="Basic and acidic residues" evidence="1">
    <location>
        <begin position="168"/>
        <end position="178"/>
    </location>
</feature>
<organism evidence="2 3">
    <name type="scientific">Gigaspora rosea</name>
    <dbReference type="NCBI Taxonomy" id="44941"/>
    <lineage>
        <taxon>Eukaryota</taxon>
        <taxon>Fungi</taxon>
        <taxon>Fungi incertae sedis</taxon>
        <taxon>Mucoromycota</taxon>
        <taxon>Glomeromycotina</taxon>
        <taxon>Glomeromycetes</taxon>
        <taxon>Diversisporales</taxon>
        <taxon>Gigasporaceae</taxon>
        <taxon>Gigaspora</taxon>
    </lineage>
</organism>
<evidence type="ECO:0000313" key="3">
    <source>
        <dbReference type="Proteomes" id="UP000266673"/>
    </source>
</evidence>
<evidence type="ECO:0000313" key="2">
    <source>
        <dbReference type="EMBL" id="RIB05612.1"/>
    </source>
</evidence>
<proteinExistence type="predicted"/>
<feature type="region of interest" description="Disordered" evidence="1">
    <location>
        <begin position="168"/>
        <end position="206"/>
    </location>
</feature>
<protein>
    <submittedName>
        <fullName evidence="2">Uncharacterized protein</fullName>
    </submittedName>
</protein>
<sequence>MNVENEYLVPSTQQGTGIFYIVNSEIGTCSCFVGIKFKHQGAVSIKFHISMFNFISSLTPNDHANYTYIALGYVAHDNSFYASFHAQQASQQENLHHSEPIFSSTLNINNKTSGTSDIEWKEPNENREDINILLFVTFLEEVKLDYQNAGEPLHAALDKFKERYNVESVKRRKVENGSRKQRFSASANKEKENTDPQTIPARKKKK</sequence>
<dbReference type="AlphaFoldDB" id="A0A397U5S2"/>
<dbReference type="Proteomes" id="UP000266673">
    <property type="component" value="Unassembled WGS sequence"/>
</dbReference>
<keyword evidence="3" id="KW-1185">Reference proteome</keyword>
<gene>
    <name evidence="2" type="ORF">C2G38_2219179</name>
</gene>
<comment type="caution">
    <text evidence="2">The sequence shown here is derived from an EMBL/GenBank/DDBJ whole genome shotgun (WGS) entry which is preliminary data.</text>
</comment>
<name>A0A397U5S2_9GLOM</name>
<dbReference type="STRING" id="44941.A0A397U5S2"/>
<reference evidence="2 3" key="1">
    <citation type="submission" date="2018-06" db="EMBL/GenBank/DDBJ databases">
        <title>Comparative genomics reveals the genomic features of Rhizophagus irregularis, R. cerebriforme, R. diaphanum and Gigaspora rosea, and their symbiotic lifestyle signature.</title>
        <authorList>
            <person name="Morin E."/>
            <person name="San Clemente H."/>
            <person name="Chen E.C.H."/>
            <person name="De La Providencia I."/>
            <person name="Hainaut M."/>
            <person name="Kuo A."/>
            <person name="Kohler A."/>
            <person name="Murat C."/>
            <person name="Tang N."/>
            <person name="Roy S."/>
            <person name="Loubradou J."/>
            <person name="Henrissat B."/>
            <person name="Grigoriev I.V."/>
            <person name="Corradi N."/>
            <person name="Roux C."/>
            <person name="Martin F.M."/>
        </authorList>
    </citation>
    <scope>NUCLEOTIDE SEQUENCE [LARGE SCALE GENOMIC DNA]</scope>
    <source>
        <strain evidence="2 3">DAOM 194757</strain>
    </source>
</reference>
<dbReference type="OrthoDB" id="2409534at2759"/>
<accession>A0A397U5S2</accession>
<evidence type="ECO:0000256" key="1">
    <source>
        <dbReference type="SAM" id="MobiDB-lite"/>
    </source>
</evidence>
<dbReference type="EMBL" id="QKWP01001951">
    <property type="protein sequence ID" value="RIB05612.1"/>
    <property type="molecule type" value="Genomic_DNA"/>
</dbReference>